<dbReference type="InterPro" id="IPR029016">
    <property type="entry name" value="GAF-like_dom_sf"/>
</dbReference>
<keyword evidence="12" id="KW-1185">Reference proteome</keyword>
<dbReference type="SUPFAM" id="SSF55874">
    <property type="entry name" value="ATPase domain of HSP90 chaperone/DNA topoisomerase II/histidine kinase"/>
    <property type="match status" value="1"/>
</dbReference>
<protein>
    <recommendedName>
        <fullName evidence="2">histidine kinase</fullName>
        <ecNumber evidence="2">2.7.13.3</ecNumber>
    </recommendedName>
</protein>
<dbReference type="PROSITE" id="PS50109">
    <property type="entry name" value="HIS_KIN"/>
    <property type="match status" value="1"/>
</dbReference>
<dbReference type="InterPro" id="IPR004358">
    <property type="entry name" value="Sig_transdc_His_kin-like_C"/>
</dbReference>
<feature type="domain" description="Histidine kinase" evidence="10">
    <location>
        <begin position="338"/>
        <end position="552"/>
    </location>
</feature>
<dbReference type="PANTHER" id="PTHR43065">
    <property type="entry name" value="SENSOR HISTIDINE KINASE"/>
    <property type="match status" value="1"/>
</dbReference>
<evidence type="ECO:0000313" key="12">
    <source>
        <dbReference type="Proteomes" id="UP000319976"/>
    </source>
</evidence>
<dbReference type="Pfam" id="PF00498">
    <property type="entry name" value="FHA"/>
    <property type="match status" value="1"/>
</dbReference>
<keyword evidence="7" id="KW-0067">ATP-binding</keyword>
<keyword evidence="5" id="KW-0547">Nucleotide-binding</keyword>
<dbReference type="Pfam" id="PF01590">
    <property type="entry name" value="GAF"/>
    <property type="match status" value="1"/>
</dbReference>
<dbReference type="EC" id="2.7.13.3" evidence="2"/>
<dbReference type="PANTHER" id="PTHR43065:SF10">
    <property type="entry name" value="PEROXIDE STRESS-ACTIVATED HISTIDINE KINASE MAK3"/>
    <property type="match status" value="1"/>
</dbReference>
<dbReference type="SMART" id="SM00240">
    <property type="entry name" value="FHA"/>
    <property type="match status" value="1"/>
</dbReference>
<keyword evidence="3" id="KW-0597">Phosphoprotein</keyword>
<dbReference type="Gene3D" id="2.60.200.20">
    <property type="match status" value="1"/>
</dbReference>
<dbReference type="CDD" id="cd00082">
    <property type="entry name" value="HisKA"/>
    <property type="match status" value="1"/>
</dbReference>
<evidence type="ECO:0000256" key="4">
    <source>
        <dbReference type="ARBA" id="ARBA00022679"/>
    </source>
</evidence>
<dbReference type="EMBL" id="CP036316">
    <property type="protein sequence ID" value="QDT64643.1"/>
    <property type="molecule type" value="Genomic_DNA"/>
</dbReference>
<dbReference type="InterPro" id="IPR005467">
    <property type="entry name" value="His_kinase_dom"/>
</dbReference>
<dbReference type="Gene3D" id="3.30.450.40">
    <property type="match status" value="1"/>
</dbReference>
<dbReference type="SUPFAM" id="SSF55781">
    <property type="entry name" value="GAF domain-like"/>
    <property type="match status" value="1"/>
</dbReference>
<organism evidence="11 12">
    <name type="scientific">Calycomorphotria hydatis</name>
    <dbReference type="NCBI Taxonomy" id="2528027"/>
    <lineage>
        <taxon>Bacteria</taxon>
        <taxon>Pseudomonadati</taxon>
        <taxon>Planctomycetota</taxon>
        <taxon>Planctomycetia</taxon>
        <taxon>Planctomycetales</taxon>
        <taxon>Planctomycetaceae</taxon>
        <taxon>Calycomorphotria</taxon>
    </lineage>
</organism>
<dbReference type="SMART" id="SM00065">
    <property type="entry name" value="GAF"/>
    <property type="match status" value="1"/>
</dbReference>
<dbReference type="GO" id="GO:0005524">
    <property type="term" value="F:ATP binding"/>
    <property type="evidence" value="ECO:0007669"/>
    <property type="project" value="UniProtKB-KW"/>
</dbReference>
<dbReference type="InterPro" id="IPR003661">
    <property type="entry name" value="HisK_dim/P_dom"/>
</dbReference>
<dbReference type="RefSeq" id="WP_231734222.1">
    <property type="nucleotide sequence ID" value="NZ_CP036316.1"/>
</dbReference>
<dbReference type="InterPro" id="IPR003594">
    <property type="entry name" value="HATPase_dom"/>
</dbReference>
<dbReference type="InterPro" id="IPR008984">
    <property type="entry name" value="SMAD_FHA_dom_sf"/>
</dbReference>
<dbReference type="KEGG" id="chya:V22_18830"/>
<dbReference type="CDD" id="cd00060">
    <property type="entry name" value="FHA"/>
    <property type="match status" value="1"/>
</dbReference>
<evidence type="ECO:0000256" key="5">
    <source>
        <dbReference type="ARBA" id="ARBA00022741"/>
    </source>
</evidence>
<dbReference type="GO" id="GO:0000155">
    <property type="term" value="F:phosphorelay sensor kinase activity"/>
    <property type="evidence" value="ECO:0007669"/>
    <property type="project" value="InterPro"/>
</dbReference>
<evidence type="ECO:0000256" key="6">
    <source>
        <dbReference type="ARBA" id="ARBA00022777"/>
    </source>
</evidence>
<dbReference type="InterPro" id="IPR036097">
    <property type="entry name" value="HisK_dim/P_sf"/>
</dbReference>
<accession>A0A517T8D9</accession>
<evidence type="ECO:0000256" key="8">
    <source>
        <dbReference type="ARBA" id="ARBA00023012"/>
    </source>
</evidence>
<comment type="catalytic activity">
    <reaction evidence="1">
        <text>ATP + protein L-histidine = ADP + protein N-phospho-L-histidine.</text>
        <dbReference type="EC" id="2.7.13.3"/>
    </reaction>
</comment>
<evidence type="ECO:0000259" key="9">
    <source>
        <dbReference type="PROSITE" id="PS50006"/>
    </source>
</evidence>
<dbReference type="CDD" id="cd00075">
    <property type="entry name" value="HATPase"/>
    <property type="match status" value="1"/>
</dbReference>
<dbReference type="InterPro" id="IPR000253">
    <property type="entry name" value="FHA_dom"/>
</dbReference>
<reference evidence="11 12" key="1">
    <citation type="submission" date="2019-02" db="EMBL/GenBank/DDBJ databases">
        <title>Deep-cultivation of Planctomycetes and their phenomic and genomic characterization uncovers novel biology.</title>
        <authorList>
            <person name="Wiegand S."/>
            <person name="Jogler M."/>
            <person name="Boedeker C."/>
            <person name="Pinto D."/>
            <person name="Vollmers J."/>
            <person name="Rivas-Marin E."/>
            <person name="Kohn T."/>
            <person name="Peeters S.H."/>
            <person name="Heuer A."/>
            <person name="Rast P."/>
            <person name="Oberbeckmann S."/>
            <person name="Bunk B."/>
            <person name="Jeske O."/>
            <person name="Meyerdierks A."/>
            <person name="Storesund J.E."/>
            <person name="Kallscheuer N."/>
            <person name="Luecker S."/>
            <person name="Lage O.M."/>
            <person name="Pohl T."/>
            <person name="Merkel B.J."/>
            <person name="Hornburger P."/>
            <person name="Mueller R.-W."/>
            <person name="Bruemmer F."/>
            <person name="Labrenz M."/>
            <person name="Spormann A.M."/>
            <person name="Op den Camp H."/>
            <person name="Overmann J."/>
            <person name="Amann R."/>
            <person name="Jetten M.S.M."/>
            <person name="Mascher T."/>
            <person name="Medema M.H."/>
            <person name="Devos D.P."/>
            <person name="Kaster A.-K."/>
            <person name="Ovreas L."/>
            <person name="Rohde M."/>
            <person name="Galperin M.Y."/>
            <person name="Jogler C."/>
        </authorList>
    </citation>
    <scope>NUCLEOTIDE SEQUENCE [LARGE SCALE GENOMIC DNA]</scope>
    <source>
        <strain evidence="11 12">V22</strain>
    </source>
</reference>
<dbReference type="Gene3D" id="3.30.565.10">
    <property type="entry name" value="Histidine kinase-like ATPase, C-terminal domain"/>
    <property type="match status" value="1"/>
</dbReference>
<dbReference type="PROSITE" id="PS50006">
    <property type="entry name" value="FHA_DOMAIN"/>
    <property type="match status" value="1"/>
</dbReference>
<keyword evidence="8" id="KW-0902">Two-component regulatory system</keyword>
<evidence type="ECO:0000256" key="3">
    <source>
        <dbReference type="ARBA" id="ARBA00022553"/>
    </source>
</evidence>
<dbReference type="InterPro" id="IPR036890">
    <property type="entry name" value="HATPase_C_sf"/>
</dbReference>
<evidence type="ECO:0000256" key="1">
    <source>
        <dbReference type="ARBA" id="ARBA00000085"/>
    </source>
</evidence>
<evidence type="ECO:0000313" key="11">
    <source>
        <dbReference type="EMBL" id="QDT64643.1"/>
    </source>
</evidence>
<dbReference type="AlphaFoldDB" id="A0A517T8D9"/>
<evidence type="ECO:0000256" key="2">
    <source>
        <dbReference type="ARBA" id="ARBA00012438"/>
    </source>
</evidence>
<dbReference type="Proteomes" id="UP000319976">
    <property type="component" value="Chromosome"/>
</dbReference>
<dbReference type="PRINTS" id="PR00344">
    <property type="entry name" value="BCTRLSENSOR"/>
</dbReference>
<dbReference type="Pfam" id="PF02518">
    <property type="entry name" value="HATPase_c"/>
    <property type="match status" value="1"/>
</dbReference>
<dbReference type="SUPFAM" id="SSF47384">
    <property type="entry name" value="Homodimeric domain of signal transducing histidine kinase"/>
    <property type="match status" value="1"/>
</dbReference>
<evidence type="ECO:0000259" key="10">
    <source>
        <dbReference type="PROSITE" id="PS50109"/>
    </source>
</evidence>
<keyword evidence="4 11" id="KW-0808">Transferase</keyword>
<dbReference type="SUPFAM" id="SSF49879">
    <property type="entry name" value="SMAD/FHA domain"/>
    <property type="match status" value="1"/>
</dbReference>
<name>A0A517T8D9_9PLAN</name>
<dbReference type="Gene3D" id="1.10.287.130">
    <property type="match status" value="1"/>
</dbReference>
<evidence type="ECO:0000256" key="7">
    <source>
        <dbReference type="ARBA" id="ARBA00022840"/>
    </source>
</evidence>
<feature type="domain" description="FHA" evidence="9">
    <location>
        <begin position="25"/>
        <end position="74"/>
    </location>
</feature>
<keyword evidence="6 11" id="KW-0418">Kinase</keyword>
<sequence length="564" mass="62673">MSTATLLVISGSDQGTRFEVEEELVHIGRGGRNEIRILDSEVSRRHAAIRLEGNKYTLNDLNSSNGTFVNGEQIDRRPLHNGDRIRVGQSVILFSQAAEAEDSRPMVHLVDLLSSDSHDRSRIVSRTPRALADVDETERDPDSVVSEYEADLQTLYSISEEVVSQSASIEHVLDRIIQLTVDVVNADRGCILLKSQDTGNLVPQSVYMSKEDSNTSVPVSRSIVDYVQHNHRGVRTTDARHDERFEAGQSILQAGIREALCVPMQGRYELCGVLYVDTTSSSQEHLADPSQNSRFTDEQMHLVLSIARQAALAVENYRYQEALVKAERLAAMGQTIALLSHHIKNILQGVRGGSYLIDMGLSEHDEELIRRGWGIVERNQDRIFHLVMDMLTFSKERTPDLKHGMLNDIVGEVVELMQAKADENNVKLKSELGEDLPECVYDAEGLHRATLNIVLNAIDAVEGAENGAVRVETGHLRDNDHMYVAITDNGPGISEDKLDSIFQIFESTKGARGTGLGLAVSRKILREHGGDVFVESKPGRGCRFILTWPRIDDDQRPVESGTIP</sequence>
<dbReference type="InterPro" id="IPR003018">
    <property type="entry name" value="GAF"/>
</dbReference>
<dbReference type="SMART" id="SM00387">
    <property type="entry name" value="HATPase_c"/>
    <property type="match status" value="1"/>
</dbReference>
<gene>
    <name evidence="11" type="primary">kinE</name>
    <name evidence="11" type="ORF">V22_18830</name>
</gene>
<proteinExistence type="predicted"/>